<proteinExistence type="predicted"/>
<comment type="caution">
    <text evidence="1">The sequence shown here is derived from an EMBL/GenBank/DDBJ whole genome shotgun (WGS) entry which is preliminary data.</text>
</comment>
<gene>
    <name evidence="1" type="ORF">ACHAWU_000261</name>
</gene>
<evidence type="ECO:0000313" key="1">
    <source>
        <dbReference type="EMBL" id="KAL3761166.1"/>
    </source>
</evidence>
<evidence type="ECO:0000313" key="2">
    <source>
        <dbReference type="Proteomes" id="UP001530293"/>
    </source>
</evidence>
<organism evidence="1 2">
    <name type="scientific">Discostella pseudostelligera</name>
    <dbReference type="NCBI Taxonomy" id="259834"/>
    <lineage>
        <taxon>Eukaryota</taxon>
        <taxon>Sar</taxon>
        <taxon>Stramenopiles</taxon>
        <taxon>Ochrophyta</taxon>
        <taxon>Bacillariophyta</taxon>
        <taxon>Coscinodiscophyceae</taxon>
        <taxon>Thalassiosirophycidae</taxon>
        <taxon>Stephanodiscales</taxon>
        <taxon>Stephanodiscaceae</taxon>
        <taxon>Discostella</taxon>
    </lineage>
</organism>
<protein>
    <submittedName>
        <fullName evidence="1">Uncharacterized protein</fullName>
    </submittedName>
</protein>
<accession>A0ABD3MGW8</accession>
<name>A0ABD3MGW8_9STRA</name>
<keyword evidence="2" id="KW-1185">Reference proteome</keyword>
<reference evidence="1 2" key="1">
    <citation type="submission" date="2024-10" db="EMBL/GenBank/DDBJ databases">
        <title>Updated reference genomes for cyclostephanoid diatoms.</title>
        <authorList>
            <person name="Roberts W.R."/>
            <person name="Alverson A.J."/>
        </authorList>
    </citation>
    <scope>NUCLEOTIDE SEQUENCE [LARGE SCALE GENOMIC DNA]</scope>
    <source>
        <strain evidence="1 2">AJA232-27</strain>
    </source>
</reference>
<dbReference type="AlphaFoldDB" id="A0ABD3MGW8"/>
<dbReference type="Proteomes" id="UP001530293">
    <property type="component" value="Unassembled WGS sequence"/>
</dbReference>
<sequence length="85" mass="10103">MKKYHVYNTIRPPLKFELIPIVRKDEQKDVEHHGSTLITTSSFRGSGRDHIRHKVNMKLHQEITLFLPMVRIISPIIHMVLRSEY</sequence>
<dbReference type="EMBL" id="JALLBG020000156">
    <property type="protein sequence ID" value="KAL3761166.1"/>
    <property type="molecule type" value="Genomic_DNA"/>
</dbReference>